<gene>
    <name evidence="1" type="ORF">P5S46_21645</name>
</gene>
<evidence type="ECO:0000313" key="1">
    <source>
        <dbReference type="EMBL" id="WFG00370.1"/>
    </source>
</evidence>
<accession>A0AAJ6CTD7</accession>
<dbReference type="Proteomes" id="UP001218423">
    <property type="component" value="Plasmid pAC1520"/>
</dbReference>
<geneLocation type="plasmid" evidence="1 2">
    <name>pAC1520</name>
</geneLocation>
<reference evidence="1" key="1">
    <citation type="submission" date="2023-03" db="EMBL/GenBank/DDBJ databases">
        <title>Aeromonas caviae strain AC1520.</title>
        <authorList>
            <person name="Xie T."/>
            <person name="Zhang Q."/>
            <person name="Deng J."/>
            <person name="Li X."/>
        </authorList>
    </citation>
    <scope>NUCLEOTIDE SEQUENCE</scope>
    <source>
        <strain evidence="1">AC1520</strain>
        <plasmid evidence="1">pAC1520</plasmid>
    </source>
</reference>
<keyword evidence="1" id="KW-0614">Plasmid</keyword>
<protein>
    <submittedName>
        <fullName evidence="1">Uncharacterized protein</fullName>
    </submittedName>
</protein>
<dbReference type="RefSeq" id="WP_277857248.1">
    <property type="nucleotide sequence ID" value="NZ_CP120943.1"/>
</dbReference>
<name>A0AAJ6CTD7_AERCA</name>
<proteinExistence type="predicted"/>
<organism evidence="1 2">
    <name type="scientific">Aeromonas caviae</name>
    <name type="common">Aeromonas punctata</name>
    <dbReference type="NCBI Taxonomy" id="648"/>
    <lineage>
        <taxon>Bacteria</taxon>
        <taxon>Pseudomonadati</taxon>
        <taxon>Pseudomonadota</taxon>
        <taxon>Gammaproteobacteria</taxon>
        <taxon>Aeromonadales</taxon>
        <taxon>Aeromonadaceae</taxon>
        <taxon>Aeromonas</taxon>
    </lineage>
</organism>
<dbReference type="AlphaFoldDB" id="A0AAJ6CTD7"/>
<evidence type="ECO:0000313" key="2">
    <source>
        <dbReference type="Proteomes" id="UP001218423"/>
    </source>
</evidence>
<sequence>MKHPMQPLIRDEHGRCRFKENTIVSHVLFHGGISLNDLVAHSFPIEDWEQFHQLTGYDLSGFGELTYVSDETYGVAARMADDGLTEDQARIAYLEGELQALKQALQAPVARLYSQQLASLLASEEGTKSDGLKGEVEELKQALQEPVTRLYGKQLEAVLSAGKGAGHD</sequence>
<dbReference type="EMBL" id="CP120943">
    <property type="protein sequence ID" value="WFG00370.1"/>
    <property type="molecule type" value="Genomic_DNA"/>
</dbReference>